<accession>A0ABR2QMH9</accession>
<dbReference type="SUPFAM" id="SSF55008">
    <property type="entry name" value="HMA, heavy metal-associated domain"/>
    <property type="match status" value="1"/>
</dbReference>
<evidence type="ECO:0000313" key="9">
    <source>
        <dbReference type="Proteomes" id="UP001396334"/>
    </source>
</evidence>
<dbReference type="CDD" id="cd00371">
    <property type="entry name" value="HMA"/>
    <property type="match status" value="1"/>
</dbReference>
<dbReference type="EMBL" id="JBBPBN010000035">
    <property type="protein sequence ID" value="KAK9001834.1"/>
    <property type="molecule type" value="Genomic_DNA"/>
</dbReference>
<evidence type="ECO:0000256" key="3">
    <source>
        <dbReference type="ARBA" id="ARBA00023288"/>
    </source>
</evidence>
<keyword evidence="1" id="KW-0488">Methylation</keyword>
<dbReference type="Proteomes" id="UP001396334">
    <property type="component" value="Unassembled WGS sequence"/>
</dbReference>
<organism evidence="8 9">
    <name type="scientific">Hibiscus sabdariffa</name>
    <name type="common">roselle</name>
    <dbReference type="NCBI Taxonomy" id="183260"/>
    <lineage>
        <taxon>Eukaryota</taxon>
        <taxon>Viridiplantae</taxon>
        <taxon>Streptophyta</taxon>
        <taxon>Embryophyta</taxon>
        <taxon>Tracheophyta</taxon>
        <taxon>Spermatophyta</taxon>
        <taxon>Magnoliopsida</taxon>
        <taxon>eudicotyledons</taxon>
        <taxon>Gunneridae</taxon>
        <taxon>Pentapetalae</taxon>
        <taxon>rosids</taxon>
        <taxon>malvids</taxon>
        <taxon>Malvales</taxon>
        <taxon>Malvaceae</taxon>
        <taxon>Malvoideae</taxon>
        <taxon>Hibiscus</taxon>
    </lineage>
</organism>
<dbReference type="Gene3D" id="3.30.70.100">
    <property type="match status" value="1"/>
</dbReference>
<keyword evidence="9" id="KW-1185">Reference proteome</keyword>
<dbReference type="InterPro" id="IPR006121">
    <property type="entry name" value="HMA_dom"/>
</dbReference>
<evidence type="ECO:0000256" key="6">
    <source>
        <dbReference type="SAM" id="MobiDB-lite"/>
    </source>
</evidence>
<evidence type="ECO:0000256" key="5">
    <source>
        <dbReference type="ARBA" id="ARBA00024045"/>
    </source>
</evidence>
<feature type="compositionally biased region" description="Acidic residues" evidence="6">
    <location>
        <begin position="299"/>
        <end position="315"/>
    </location>
</feature>
<comment type="similarity">
    <text evidence="5">Belongs to the HIPP family.</text>
</comment>
<feature type="region of interest" description="Disordered" evidence="6">
    <location>
        <begin position="81"/>
        <end position="243"/>
    </location>
</feature>
<feature type="domain" description="HMA" evidence="7">
    <location>
        <begin position="15"/>
        <end position="78"/>
    </location>
</feature>
<keyword evidence="4" id="KW-0636">Prenylation</keyword>
<dbReference type="PANTHER" id="PTHR45868:SF80">
    <property type="entry name" value="F15K9.8-RELATED"/>
    <property type="match status" value="1"/>
</dbReference>
<name>A0ABR2QMH9_9ROSI</name>
<evidence type="ECO:0000256" key="1">
    <source>
        <dbReference type="ARBA" id="ARBA00022481"/>
    </source>
</evidence>
<sequence length="315" mass="33321">MALAVNSDDSGTLKYKTCVLKVFIHCQGCKKKVKSVLQAIDGVYETIIDSKQHKVTVTGSVDEELLIKKLSKSGKYVEPWPIPVEKKEKKPGKSKSSEKQKEGEQAGDDRHDPKNDKAAEKPESAAAKNGGSGDGKDRPAGDNQQPPAGDQMGAGDGSEEPDSTQAESTGGGAKKKKNKGQKSGKAGPNGDAPAGKTQSAMALPAPYQAPPVESINQSPPNQDPPVESINRSPPNQAMYPYGGMYCGPPLFGGSYQTSYPSSASASASSYYATGTYSNAYGPPPPPPPPCDLMDKFNEYDDPEYHDDDETGCSIM</sequence>
<evidence type="ECO:0000259" key="7">
    <source>
        <dbReference type="PROSITE" id="PS50846"/>
    </source>
</evidence>
<evidence type="ECO:0000256" key="2">
    <source>
        <dbReference type="ARBA" id="ARBA00022723"/>
    </source>
</evidence>
<keyword evidence="2" id="KW-0479">Metal-binding</keyword>
<dbReference type="PROSITE" id="PS50846">
    <property type="entry name" value="HMA_2"/>
    <property type="match status" value="1"/>
</dbReference>
<feature type="region of interest" description="Disordered" evidence="6">
    <location>
        <begin position="273"/>
        <end position="315"/>
    </location>
</feature>
<feature type="compositionally biased region" description="Pro residues" evidence="6">
    <location>
        <begin position="281"/>
        <end position="290"/>
    </location>
</feature>
<proteinExistence type="inferred from homology"/>
<dbReference type="Pfam" id="PF00403">
    <property type="entry name" value="HMA"/>
    <property type="match status" value="1"/>
</dbReference>
<protein>
    <recommendedName>
        <fullName evidence="7">HMA domain-containing protein</fullName>
    </recommendedName>
</protein>
<evidence type="ECO:0000313" key="8">
    <source>
        <dbReference type="EMBL" id="KAK9001834.1"/>
    </source>
</evidence>
<dbReference type="InterPro" id="IPR036163">
    <property type="entry name" value="HMA_dom_sf"/>
</dbReference>
<comment type="caution">
    <text evidence="8">The sequence shown here is derived from an EMBL/GenBank/DDBJ whole genome shotgun (WGS) entry which is preliminary data.</text>
</comment>
<dbReference type="PANTHER" id="PTHR45868">
    <property type="entry name" value="HEAVY METAL-ASSOCIATED ISOPRENYLATED PLANT PROTEIN 33-RELATED"/>
    <property type="match status" value="1"/>
</dbReference>
<keyword evidence="3" id="KW-0449">Lipoprotein</keyword>
<reference evidence="8 9" key="1">
    <citation type="journal article" date="2024" name="G3 (Bethesda)">
        <title>Genome assembly of Hibiscus sabdariffa L. provides insights into metabolisms of medicinal natural products.</title>
        <authorList>
            <person name="Kim T."/>
        </authorList>
    </citation>
    <scope>NUCLEOTIDE SEQUENCE [LARGE SCALE GENOMIC DNA]</scope>
    <source>
        <strain evidence="8">TK-2024</strain>
        <tissue evidence="8">Old leaves</tissue>
    </source>
</reference>
<evidence type="ECO:0000256" key="4">
    <source>
        <dbReference type="ARBA" id="ARBA00023289"/>
    </source>
</evidence>
<feature type="compositionally biased region" description="Basic and acidic residues" evidence="6">
    <location>
        <begin position="95"/>
        <end position="123"/>
    </location>
</feature>
<feature type="compositionally biased region" description="Basic residues" evidence="6">
    <location>
        <begin position="173"/>
        <end position="182"/>
    </location>
</feature>
<gene>
    <name evidence="8" type="ORF">V6N11_024532</name>
</gene>